<dbReference type="InterPro" id="IPR037386">
    <property type="entry name" value="CCDC40"/>
</dbReference>
<keyword evidence="1" id="KW-0175">Coiled coil</keyword>
<dbReference type="EMBL" id="HBFA01008304">
    <property type="protein sequence ID" value="CAD8656257.1"/>
    <property type="molecule type" value="Transcribed_RNA"/>
</dbReference>
<protein>
    <recommendedName>
        <fullName evidence="4">Coiled-coil domain-containing protein 40</fullName>
    </recommendedName>
</protein>
<dbReference type="PANTHER" id="PTHR16275">
    <property type="entry name" value="COILED-COIL DOMAIN-CONTAINING PROTEIN 40"/>
    <property type="match status" value="1"/>
</dbReference>
<dbReference type="Pfam" id="PF08647">
    <property type="entry name" value="BRE1"/>
    <property type="match status" value="1"/>
</dbReference>
<dbReference type="GO" id="GO:0005737">
    <property type="term" value="C:cytoplasm"/>
    <property type="evidence" value="ECO:0007669"/>
    <property type="project" value="TreeGrafter"/>
</dbReference>
<evidence type="ECO:0000313" key="3">
    <source>
        <dbReference type="EMBL" id="CAD8656257.1"/>
    </source>
</evidence>
<gene>
    <name evidence="3" type="ORF">POBO1169_LOCUS4340</name>
</gene>
<feature type="coiled-coil region" evidence="1">
    <location>
        <begin position="457"/>
        <end position="552"/>
    </location>
</feature>
<feature type="coiled-coil region" evidence="1">
    <location>
        <begin position="620"/>
        <end position="715"/>
    </location>
</feature>
<dbReference type="PANTHER" id="PTHR16275:SF8">
    <property type="entry name" value="COILED-COIL DOMAIN-CONTAINING PROTEIN 40"/>
    <property type="match status" value="1"/>
</dbReference>
<evidence type="ECO:0008006" key="4">
    <source>
        <dbReference type="Google" id="ProtNLM"/>
    </source>
</evidence>
<feature type="coiled-coil region" evidence="1">
    <location>
        <begin position="103"/>
        <end position="246"/>
    </location>
</feature>
<reference evidence="3" key="1">
    <citation type="submission" date="2021-01" db="EMBL/GenBank/DDBJ databases">
        <authorList>
            <person name="Corre E."/>
            <person name="Pelletier E."/>
            <person name="Niang G."/>
            <person name="Scheremetjew M."/>
            <person name="Finn R."/>
            <person name="Kale V."/>
            <person name="Holt S."/>
            <person name="Cochrane G."/>
            <person name="Meng A."/>
            <person name="Brown T."/>
            <person name="Cohen L."/>
        </authorList>
    </citation>
    <scope>NUCLEOTIDE SEQUENCE</scope>
    <source>
        <strain evidence="3">CCMP722</strain>
    </source>
</reference>
<feature type="coiled-coil region" evidence="1">
    <location>
        <begin position="289"/>
        <end position="421"/>
    </location>
</feature>
<evidence type="ECO:0000256" key="1">
    <source>
        <dbReference type="SAM" id="Coils"/>
    </source>
</evidence>
<feature type="coiled-coil region" evidence="1">
    <location>
        <begin position="764"/>
        <end position="808"/>
    </location>
</feature>
<evidence type="ECO:0000256" key="2">
    <source>
        <dbReference type="SAM" id="MobiDB-lite"/>
    </source>
</evidence>
<feature type="region of interest" description="Disordered" evidence="2">
    <location>
        <begin position="1"/>
        <end position="32"/>
    </location>
</feature>
<dbReference type="AlphaFoldDB" id="A0A7S0QXY1"/>
<feature type="compositionally biased region" description="Acidic residues" evidence="2">
    <location>
        <begin position="9"/>
        <end position="28"/>
    </location>
</feature>
<proteinExistence type="predicted"/>
<dbReference type="GO" id="GO:0035082">
    <property type="term" value="P:axoneme assembly"/>
    <property type="evidence" value="ECO:0007669"/>
    <property type="project" value="InterPro"/>
</dbReference>
<organism evidence="3">
    <name type="scientific">Pyramimonas obovata</name>
    <dbReference type="NCBI Taxonomy" id="1411642"/>
    <lineage>
        <taxon>Eukaryota</taxon>
        <taxon>Viridiplantae</taxon>
        <taxon>Chlorophyta</taxon>
        <taxon>Pyramimonadophyceae</taxon>
        <taxon>Pyramimonadales</taxon>
        <taxon>Pyramimonadaceae</taxon>
        <taxon>Pyramimonas</taxon>
        <taxon>Pyramimonas incertae sedis</taxon>
    </lineage>
</organism>
<sequence length="884" mass="103213">MSDTPPPDGTEDGYDYEDEEEEEEEEIALEPNHPLLARAQTALKQQLTEQRLRVEEALRERTEDLRVAKKRREDIGVELYGVQQQLARLQMTLEKTHDNYNVIRRIREQADQDLEQLRAITEEKKDTTQQERRKVEKFHVELDKLNGTLKQIEAYNEQMKNEIAVTRRATYVAEESVTNMEKEKKEQDFLIDNLQEQLKRLHQQHQLYEAQLVAQQRETRAAQETLNEAEQEMEAINFEKKQLAQQWKSSLIGMARRDEALQATEEALRKQHEQELSIDTEFEGYKRSIKGEQQENEKLTGVLKKVEADAEFITKTVNQLREKKEKLQDTYVKLKRSLEQTDENLERAKEEMRLRRDEQARVDKEVDKCNQEITALEQEMLNNVSDQTTVEKSAHKTLQEVNAARKKVQEHYEQSVALQNELAKIKVDILNTQAHNTKLKETTSLLDEELKEKGKTIEKYEVEIRRRNDEIEKKTKDVDRYNRQYEKLTANMEDANTGPLEATIANLQREITNKGVEGKELQRRWVGFQVELVALVNENNHMEETVQRLKSEHTVMLQRRTRLDHQFESVNKEIKDLDHSMHVMHNDMSRLNTLINKNKQLQELLANDNFVLEMDIVTRLKELEGEAAKVEQKIDLCADEKKQVLAELIEAERQIMLWERKIQLEKEMQDALDPTIGGDIVEAMKKEIHRMELRQSELQRQQEKLIQEMEKAILRRDMISMKGRVSKAKKAPDLTEAGLKKAVAELKRSVRDTDAETARSESRIQELSAQREEMGAQLDELSTECGDLQAMEETLRNELNQVAGEKTRTLVMTTQAQRMGRRVEDYRTGKYKLQHAGEHETIVNELGKAESKRDVIRAALENLVITEPSLEQALQKTFLLLSSA</sequence>
<accession>A0A7S0QXY1</accession>
<name>A0A7S0QXY1_9CHLO</name>